<reference evidence="2" key="1">
    <citation type="journal article" date="2014" name="Sci. Data">
        <title>Genomes of diverse isolates of the marine cyanobacterium Prochlorococcus.</title>
        <authorList>
            <person name="Biller S."/>
            <person name="Berube P."/>
            <person name="Thompson J."/>
            <person name="Kelly L."/>
            <person name="Roggensack S."/>
            <person name="Awad L."/>
            <person name="Roache-Johnson K."/>
            <person name="Ding H."/>
            <person name="Giovannoni S.J."/>
            <person name="Moore L.R."/>
            <person name="Chisholm S.W."/>
        </authorList>
    </citation>
    <scope>NUCLEOTIDE SEQUENCE [LARGE SCALE GENOMIC DNA]</scope>
    <source>
        <strain evidence="2">PAC1</strain>
    </source>
</reference>
<dbReference type="RefSeq" id="WP_036907169.1">
    <property type="nucleotide sequence ID" value="NZ_CP138967.1"/>
</dbReference>
<comment type="caution">
    <text evidence="1">The sequence shown here is derived from an EMBL/GenBank/DDBJ whole genome shotgun (WGS) entry which is preliminary data.</text>
</comment>
<accession>A0A0A2BZS1</accession>
<organism evidence="1 2">
    <name type="scientific">Prochlorococcus marinus str. PAC1</name>
    <dbReference type="NCBI Taxonomy" id="59924"/>
    <lineage>
        <taxon>Bacteria</taxon>
        <taxon>Bacillati</taxon>
        <taxon>Cyanobacteriota</taxon>
        <taxon>Cyanophyceae</taxon>
        <taxon>Synechococcales</taxon>
        <taxon>Prochlorococcaceae</taxon>
        <taxon>Prochlorococcus</taxon>
    </lineage>
</organism>
<dbReference type="Proteomes" id="UP000030392">
    <property type="component" value="Unassembled WGS sequence"/>
</dbReference>
<protein>
    <submittedName>
        <fullName evidence="1">Uncharacterized protein</fullName>
    </submittedName>
</protein>
<proteinExistence type="predicted"/>
<sequence length="131" mass="15242">MPSIRKRIGYLPSINAQKTISKIANKEKLSQSKVVGILVEEALMARNGFDLKNSKDLIEKTLYCKENNIDNPSFNYNDLDELISDKGITYNTKKYSYTSDNILSKSKEDFNKELFEQFKKFLLFQKKIQDK</sequence>
<evidence type="ECO:0000313" key="2">
    <source>
        <dbReference type="Proteomes" id="UP000030392"/>
    </source>
</evidence>
<name>A0A0A2BZS1_PROMR</name>
<dbReference type="AlphaFoldDB" id="A0A0A2BZS1"/>
<gene>
    <name evidence="1" type="ORF">EV03_1928</name>
</gene>
<dbReference type="EMBL" id="JNAX01000015">
    <property type="protein sequence ID" value="KGG19543.1"/>
    <property type="molecule type" value="Genomic_DNA"/>
</dbReference>
<evidence type="ECO:0000313" key="1">
    <source>
        <dbReference type="EMBL" id="KGG19543.1"/>
    </source>
</evidence>